<accession>A0A9P8WGR0</accession>
<gene>
    <name evidence="2" type="ORF">B0T10DRAFT_112582</name>
</gene>
<reference evidence="2 3" key="1">
    <citation type="journal article" date="2021" name="Nat. Commun.">
        <title>Genetic determinants of endophytism in the Arabidopsis root mycobiome.</title>
        <authorList>
            <person name="Mesny F."/>
            <person name="Miyauchi S."/>
            <person name="Thiergart T."/>
            <person name="Pickel B."/>
            <person name="Atanasova L."/>
            <person name="Karlsson M."/>
            <person name="Huettel B."/>
            <person name="Barry K.W."/>
            <person name="Haridas S."/>
            <person name="Chen C."/>
            <person name="Bauer D."/>
            <person name="Andreopoulos W."/>
            <person name="Pangilinan J."/>
            <person name="LaButti K."/>
            <person name="Riley R."/>
            <person name="Lipzen A."/>
            <person name="Clum A."/>
            <person name="Drula E."/>
            <person name="Henrissat B."/>
            <person name="Kohler A."/>
            <person name="Grigoriev I.V."/>
            <person name="Martin F.M."/>
            <person name="Hacquard S."/>
        </authorList>
    </citation>
    <scope>NUCLEOTIDE SEQUENCE [LARGE SCALE GENOMIC DNA]</scope>
    <source>
        <strain evidence="2 3">MPI-CAGE-CH-0241</strain>
    </source>
</reference>
<evidence type="ECO:0000313" key="2">
    <source>
        <dbReference type="EMBL" id="KAH6898543.1"/>
    </source>
</evidence>
<keyword evidence="3" id="KW-1185">Reference proteome</keyword>
<name>A0A9P8WGR0_9HYPO</name>
<dbReference type="Proteomes" id="UP000777438">
    <property type="component" value="Unassembled WGS sequence"/>
</dbReference>
<protein>
    <submittedName>
        <fullName evidence="2">Uncharacterized protein</fullName>
    </submittedName>
</protein>
<dbReference type="AlphaFoldDB" id="A0A9P8WGR0"/>
<proteinExistence type="predicted"/>
<evidence type="ECO:0000313" key="3">
    <source>
        <dbReference type="Proteomes" id="UP000777438"/>
    </source>
</evidence>
<dbReference type="EMBL" id="JAGPYM010000002">
    <property type="protein sequence ID" value="KAH6898543.1"/>
    <property type="molecule type" value="Genomic_DNA"/>
</dbReference>
<evidence type="ECO:0000256" key="1">
    <source>
        <dbReference type="SAM" id="MobiDB-lite"/>
    </source>
</evidence>
<feature type="region of interest" description="Disordered" evidence="1">
    <location>
        <begin position="88"/>
        <end position="115"/>
    </location>
</feature>
<sequence length="280" mass="31706">MYVVLIPRLVVSWMRALASRSLVLKRLLQNLGWVGYFMQAIADDGNSLGRGRTTLQNRRIMNDLSADRRCRLRRGNINKKSRVFVEEVESESRERDGGRGSSGGNGHQRAHERGGSLKRVHISALLSNVRCQCQCQCQCQWPSSWARAVSPAEKWLCTRFQCCLSLRLLSKSICHHAFFQSGVPRKWTVIMRTGTRRRGSPRYHATTRRRGRTHVEHFYRANFVSSSFGIASGACFVIAVVGVGCARCHLLTDRSCSSDTSSWSSMASRWRPNAHTLQHP</sequence>
<organism evidence="2 3">
    <name type="scientific">Thelonectria olida</name>
    <dbReference type="NCBI Taxonomy" id="1576542"/>
    <lineage>
        <taxon>Eukaryota</taxon>
        <taxon>Fungi</taxon>
        <taxon>Dikarya</taxon>
        <taxon>Ascomycota</taxon>
        <taxon>Pezizomycotina</taxon>
        <taxon>Sordariomycetes</taxon>
        <taxon>Hypocreomycetidae</taxon>
        <taxon>Hypocreales</taxon>
        <taxon>Nectriaceae</taxon>
        <taxon>Thelonectria</taxon>
    </lineage>
</organism>
<comment type="caution">
    <text evidence="2">The sequence shown here is derived from an EMBL/GenBank/DDBJ whole genome shotgun (WGS) entry which is preliminary data.</text>
</comment>